<evidence type="ECO:0000313" key="3">
    <source>
        <dbReference type="Proteomes" id="UP000035932"/>
    </source>
</evidence>
<protein>
    <submittedName>
        <fullName evidence="2">Uncharacterized protein</fullName>
    </submittedName>
</protein>
<accession>A0A0J6XPA8</accession>
<dbReference type="Proteomes" id="UP000035932">
    <property type="component" value="Unassembled WGS sequence"/>
</dbReference>
<dbReference type="PATRIC" id="fig|66430.4.peg.5415"/>
<name>A0A0J6XPA8_9ACTN</name>
<feature type="region of interest" description="Disordered" evidence="1">
    <location>
        <begin position="42"/>
        <end position="72"/>
    </location>
</feature>
<reference evidence="2 3" key="1">
    <citation type="submission" date="2015-06" db="EMBL/GenBank/DDBJ databases">
        <title>Recapitulation of the evolution of biosynthetic gene clusters reveals hidden chemical diversity on bacterial genomes.</title>
        <authorList>
            <person name="Cruz-Morales P."/>
            <person name="Martinez-Guerrero C."/>
            <person name="Morales-Escalante M.A."/>
            <person name="Yanez-Guerra L.A."/>
            <person name="Kopp J.F."/>
            <person name="Feldmann J."/>
            <person name="Ramos-Aboites H.E."/>
            <person name="Barona-Gomez F."/>
        </authorList>
    </citation>
    <scope>NUCLEOTIDE SEQUENCE [LARGE SCALE GENOMIC DNA]</scope>
    <source>
        <strain evidence="2 3">ATCC 31245</strain>
    </source>
</reference>
<organism evidence="2 3">
    <name type="scientific">Streptomyces roseus</name>
    <dbReference type="NCBI Taxonomy" id="66430"/>
    <lineage>
        <taxon>Bacteria</taxon>
        <taxon>Bacillati</taxon>
        <taxon>Actinomycetota</taxon>
        <taxon>Actinomycetes</taxon>
        <taxon>Kitasatosporales</taxon>
        <taxon>Streptomycetaceae</taxon>
        <taxon>Streptomyces</taxon>
    </lineage>
</organism>
<keyword evidence="3" id="KW-1185">Reference proteome</keyword>
<gene>
    <name evidence="2" type="ORF">ACS04_14885</name>
</gene>
<evidence type="ECO:0000313" key="2">
    <source>
        <dbReference type="EMBL" id="KMO97044.1"/>
    </source>
</evidence>
<evidence type="ECO:0000256" key="1">
    <source>
        <dbReference type="SAM" id="MobiDB-lite"/>
    </source>
</evidence>
<dbReference type="AlphaFoldDB" id="A0A0J6XPA8"/>
<proteinExistence type="predicted"/>
<sequence>MEVSRVASPTPAQFRAVHGDMEWWQAVDFEVYEHLVENEYVVAPRPRPGAGDRLPPRKPRPPASEPPSQHTP</sequence>
<dbReference type="EMBL" id="LFML01000055">
    <property type="protein sequence ID" value="KMO97044.1"/>
    <property type="molecule type" value="Genomic_DNA"/>
</dbReference>
<comment type="caution">
    <text evidence="2">The sequence shown here is derived from an EMBL/GenBank/DDBJ whole genome shotgun (WGS) entry which is preliminary data.</text>
</comment>